<reference evidence="1" key="1">
    <citation type="submission" date="2020-04" db="EMBL/GenBank/DDBJ databases">
        <authorList>
            <person name="Chiriac C."/>
            <person name="Salcher M."/>
            <person name="Ghai R."/>
            <person name="Kavagutti S V."/>
        </authorList>
    </citation>
    <scope>NUCLEOTIDE SEQUENCE</scope>
</reference>
<organism evidence="1">
    <name type="scientific">uncultured Caudovirales phage</name>
    <dbReference type="NCBI Taxonomy" id="2100421"/>
    <lineage>
        <taxon>Viruses</taxon>
        <taxon>Duplodnaviria</taxon>
        <taxon>Heunggongvirae</taxon>
        <taxon>Uroviricota</taxon>
        <taxon>Caudoviricetes</taxon>
        <taxon>Peduoviridae</taxon>
        <taxon>Maltschvirus</taxon>
        <taxon>Maltschvirus maltsch</taxon>
    </lineage>
</organism>
<gene>
    <name evidence="1" type="ORF">UFOVP112_69</name>
</gene>
<sequence length="111" mass="12780">MSNLFLVSWDCNGLEAVINITDYEKETTWATLKDEDPPVKLASMVNHLMLRARANSQRHYEIYTMNVQEGITDEDIRSMFDADPQGSADLVRDRGNKIYSDRVNQKEVKIV</sequence>
<accession>A0A6J5L324</accession>
<proteinExistence type="predicted"/>
<evidence type="ECO:0000313" key="1">
    <source>
        <dbReference type="EMBL" id="CAB4128751.1"/>
    </source>
</evidence>
<protein>
    <submittedName>
        <fullName evidence="1">Uncharacterized protein</fullName>
    </submittedName>
</protein>
<dbReference type="EMBL" id="LR796233">
    <property type="protein sequence ID" value="CAB4128751.1"/>
    <property type="molecule type" value="Genomic_DNA"/>
</dbReference>
<name>A0A6J5L324_9CAUD</name>